<dbReference type="InterPro" id="IPR012921">
    <property type="entry name" value="SPOC_C"/>
</dbReference>
<feature type="region of interest" description="Disordered" evidence="1">
    <location>
        <begin position="550"/>
        <end position="656"/>
    </location>
</feature>
<feature type="region of interest" description="Disordered" evidence="1">
    <location>
        <begin position="300"/>
        <end position="329"/>
    </location>
</feature>
<protein>
    <submittedName>
        <fullName evidence="4">DgyrCDS3440</fullName>
    </submittedName>
</protein>
<dbReference type="EMBL" id="CAJFCJ010000005">
    <property type="protein sequence ID" value="CAD5114298.1"/>
    <property type="molecule type" value="Genomic_DNA"/>
</dbReference>
<dbReference type="PANTHER" id="PTHR16207">
    <property type="entry name" value="SET DOMAIN-CONTAINING PROTEIN"/>
    <property type="match status" value="1"/>
</dbReference>
<dbReference type="InterPro" id="IPR046432">
    <property type="entry name" value="TASOR"/>
</dbReference>
<name>A0A7I8VF53_9ANNE</name>
<sequence length="1598" mass="182548">MEPSGRPPDVNKKPNFLNFDNLKAIRIPKTRHEKGKGSSVLEKVDLNSFMFSNELLKIIEKSFLRFESKRNFEYKGAQFVNNRVKMNMFNNRRKELKASGYSERELKEEYGFMILHPNNPEKFNELSVHGVKVGNNKKNILGSSSKGVLLSRHADLVASHHLEPGDVFDLFIFKYIRGRMKAIDPSENEIDPTFNFDAHIMKGGETIKQKLNHLSISQAFGYAQIFLYEYDETAEIVESPRHVCPHAIVSVKLQNRYRMFKDVKITRRSVDLADSSIKIQRYSVPPKHQLSYNLHLPSTSSTLSSGKNEAAPANQSHPNPPTAKSSENRIVWKGHLSTNKNRILCECILVSNNSLLVSIELPKVIYLQNRIGLHDVEDKHFSGVTAISFKKESLNSQNGYINAFKLKQADGCSKTLNGISNYFANTHSAGLADLPNGYRILVFPLCELTEKLGLPKENTSADVFVIILSRTSLQLPQKASIFTAPKVGARTKEQGIPGKISEQQKVLMSRKHTKSCTDPGEIHQGNVTNWVSTNVQKVAGEPTGRMSIITNTECIGPARERNDQDRDRCHITDHVKKSNRKGSHGGERNRKHHPEKRKYSTSIQHQKTIKENIGQIDNEIPSKQKKRNGDSKESRTELNNLSKKSIESITPDESSSKLNNFRAINKILTYQYYMDDFPSPSKSILRSRKTFSCPFDYYFALKKKFVSDIQNYLTSHPSIQGTPSSTSSLTFTDSSSVSNKNGSSESVDKKSETKASKGQENKHSSKKSNRPKDERVKSVEAIPSKSISQTRRVELKSNGKKFINPNYDEFSDSAPIKSYAFVSYDYDKTSYKSNWIIGEEGELERPIEDINCMKNLMDFTVTIQGLSDGNRKKLEKSGTGRIAMTYLVLHGQLSTHDETKHEETLIESLWLEGLHSFIPKSIREISDRRDSKEDNSIFHVRQLMKNNNGVSEIIQSFKRANNAPNDRVAAMTFLRSSYKKYESPLEVEDEATYTAELDSSCYSKELRQKQIEILKQRDNSVITDFPEDQGWPLTLYKIDFSEEANGEKAEENWYEEEYSVGNLFVNIDNNSEYFFNFINFNIDSISEISSTDRVRLWIDQGQHGSCYLSSQNNSQSIKLIDTDRYGRKKWSNCNNYKLSSRTLQLSQVHTWIDNFLETEIEALQRNMKALGLGLKAEERLEHLHALSEQTVLGSTSDNTKIKEVFTQFRLDWLRKDPLDKVIREKSNCFKPNKSIPMRFTVQSIVRDEIQIFDVETQKILHAIPSINKLKDPTSANQHKTVQQYLKKIAKAVNCRKRGSSDESTSTSISSKAQKLDLQSVSEKFSNNKANGYKSVDSFNLSVATLEKSIKNFISNLRLDNDLKLQRPLKVRRKTKNIKYFEEKINEDISVIFKDVANSSEKLLNSFSQHSVKVLLVKRLENDMLILAVKNQDAFVKRAEKILQLENNTFLKSLLFAIRDKRETSEMLDMQLNQTSLDIIAEKGFIEILDSLQVEFDKIGGTNDSELRTRFSNKNFTLRLSENANYVMKQRDYLAAIEKDNHFRRGNGEFEIRGSVDESNELRKKNCFTIENNTERTVVLAKKEVIREDGEITSEDGKI</sequence>
<feature type="domain" description="Spen paralogue and orthologue SPOC C-terminal" evidence="2">
    <location>
        <begin position="324"/>
        <end position="469"/>
    </location>
</feature>
<dbReference type="Pfam" id="PF07744">
    <property type="entry name" value="SPOC"/>
    <property type="match status" value="1"/>
</dbReference>
<comment type="caution">
    <text evidence="4">The sequence shown here is derived from an EMBL/GenBank/DDBJ whole genome shotgun (WGS) entry which is preliminary data.</text>
</comment>
<keyword evidence="5" id="KW-1185">Reference proteome</keyword>
<accession>A0A7I8VF53</accession>
<dbReference type="InterPro" id="IPR022188">
    <property type="entry name" value="TASOR_DUF3715"/>
</dbReference>
<reference evidence="4 5" key="1">
    <citation type="submission" date="2020-08" db="EMBL/GenBank/DDBJ databases">
        <authorList>
            <person name="Hejnol A."/>
        </authorList>
    </citation>
    <scope>NUCLEOTIDE SEQUENCE [LARGE SCALE GENOMIC DNA]</scope>
</reference>
<gene>
    <name evidence="4" type="ORF">DGYR_LOCUS3157</name>
</gene>
<feature type="compositionally biased region" description="Polar residues" evidence="1">
    <location>
        <begin position="313"/>
        <end position="325"/>
    </location>
</feature>
<feature type="compositionally biased region" description="Basic and acidic residues" evidence="1">
    <location>
        <begin position="627"/>
        <end position="636"/>
    </location>
</feature>
<dbReference type="GO" id="GO:0045814">
    <property type="term" value="P:negative regulation of gene expression, epigenetic"/>
    <property type="evidence" value="ECO:0007669"/>
    <property type="project" value="InterPro"/>
</dbReference>
<evidence type="ECO:0000256" key="1">
    <source>
        <dbReference type="SAM" id="MobiDB-lite"/>
    </source>
</evidence>
<feature type="compositionally biased region" description="Basic and acidic residues" evidence="1">
    <location>
        <begin position="558"/>
        <end position="576"/>
    </location>
</feature>
<feature type="domain" description="TASOR pseudo-PARP" evidence="3">
    <location>
        <begin position="95"/>
        <end position="245"/>
    </location>
</feature>
<feature type="compositionally biased region" description="Basic residues" evidence="1">
    <location>
        <begin position="577"/>
        <end position="596"/>
    </location>
</feature>
<proteinExistence type="predicted"/>
<feature type="compositionally biased region" description="Low complexity" evidence="1">
    <location>
        <begin position="722"/>
        <end position="745"/>
    </location>
</feature>
<dbReference type="Proteomes" id="UP000549394">
    <property type="component" value="Unassembled WGS sequence"/>
</dbReference>
<dbReference type="OrthoDB" id="5960959at2759"/>
<organism evidence="4 5">
    <name type="scientific">Dimorphilus gyrociliatus</name>
    <dbReference type="NCBI Taxonomy" id="2664684"/>
    <lineage>
        <taxon>Eukaryota</taxon>
        <taxon>Metazoa</taxon>
        <taxon>Spiralia</taxon>
        <taxon>Lophotrochozoa</taxon>
        <taxon>Annelida</taxon>
        <taxon>Polychaeta</taxon>
        <taxon>Polychaeta incertae sedis</taxon>
        <taxon>Dinophilidae</taxon>
        <taxon>Dimorphilus</taxon>
    </lineage>
</organism>
<evidence type="ECO:0000259" key="2">
    <source>
        <dbReference type="Pfam" id="PF07744"/>
    </source>
</evidence>
<evidence type="ECO:0000313" key="5">
    <source>
        <dbReference type="Proteomes" id="UP000549394"/>
    </source>
</evidence>
<feature type="region of interest" description="Disordered" evidence="1">
    <location>
        <begin position="716"/>
        <end position="783"/>
    </location>
</feature>
<feature type="compositionally biased region" description="Basic and acidic residues" evidence="1">
    <location>
        <begin position="746"/>
        <end position="763"/>
    </location>
</feature>
<dbReference type="Pfam" id="PF12509">
    <property type="entry name" value="DUF3715"/>
    <property type="match status" value="1"/>
</dbReference>
<evidence type="ECO:0000313" key="4">
    <source>
        <dbReference type="EMBL" id="CAD5114298.1"/>
    </source>
</evidence>
<dbReference type="PANTHER" id="PTHR16207:SF11">
    <property type="entry name" value="SET DOMAIN-CONTAINING PROTEIN"/>
    <property type="match status" value="1"/>
</dbReference>
<evidence type="ECO:0000259" key="3">
    <source>
        <dbReference type="Pfam" id="PF12509"/>
    </source>
</evidence>
<dbReference type="GO" id="GO:0005654">
    <property type="term" value="C:nucleoplasm"/>
    <property type="evidence" value="ECO:0007669"/>
    <property type="project" value="TreeGrafter"/>
</dbReference>
<feature type="compositionally biased region" description="Polar residues" evidence="1">
    <location>
        <begin position="637"/>
        <end position="656"/>
    </location>
</feature>